<dbReference type="Gene3D" id="1.50.40.10">
    <property type="entry name" value="Mitochondrial carrier domain"/>
    <property type="match status" value="1"/>
</dbReference>
<protein>
    <submittedName>
        <fullName evidence="12">Uncharacterized protein</fullName>
    </submittedName>
</protein>
<sequence length="275" mass="29687">MARLGMVPPLITVSIVKSISFSVYESSKRTLLHQPLLPFRSESLPSYAALCFLSGAASGAFIALLSCPFELVKVQKQLEQLLARSGAFRGSPLAHRAAATAPGSPVAQRAAPLSPVSGGPHTASSWQAAKDLYKLRGIRGLYIGLGSHTIRDSLGTGLYFCAYETTKRLLSSPESPPGPLTHFFAGGVCGVVSWLLIFPVDLVKSVIQRDALVPGDRVQHRGFFHCLTDIYCRQGPGALYRGISVSLLRAFPIHSLNFLVYEGVLSYIRRSDSVE</sequence>
<keyword evidence="5" id="KW-0677">Repeat</keyword>
<evidence type="ECO:0000256" key="11">
    <source>
        <dbReference type="SAM" id="MobiDB-lite"/>
    </source>
</evidence>
<accession>A0A9W8E1A9</accession>
<evidence type="ECO:0000256" key="1">
    <source>
        <dbReference type="ARBA" id="ARBA00004225"/>
    </source>
</evidence>
<dbReference type="InterPro" id="IPR023395">
    <property type="entry name" value="MCP_dom_sf"/>
</dbReference>
<dbReference type="OrthoDB" id="2382881at2759"/>
<evidence type="ECO:0000256" key="7">
    <source>
        <dbReference type="ARBA" id="ARBA00023128"/>
    </source>
</evidence>
<feature type="region of interest" description="Disordered" evidence="11">
    <location>
        <begin position="101"/>
        <end position="121"/>
    </location>
</feature>
<keyword evidence="8 9" id="KW-0472">Membrane</keyword>
<evidence type="ECO:0000256" key="4">
    <source>
        <dbReference type="ARBA" id="ARBA00022692"/>
    </source>
</evidence>
<dbReference type="PANTHER" id="PTHR45624">
    <property type="entry name" value="MITOCHONDRIAL BASIC AMINO ACIDS TRANSPORTER-RELATED"/>
    <property type="match status" value="1"/>
</dbReference>
<keyword evidence="13" id="KW-1185">Reference proteome</keyword>
<dbReference type="PANTHER" id="PTHR45624:SF9">
    <property type="entry name" value="CARRIER PROTEIN, PUTATIVE (AFU_ORTHOLOGUE AFUA_4G06390)-RELATED"/>
    <property type="match status" value="1"/>
</dbReference>
<comment type="subcellular location">
    <subcellularLocation>
        <location evidence="1">Mitochondrion membrane</location>
        <topology evidence="1">Multi-pass membrane protein</topology>
    </subcellularLocation>
</comment>
<dbReference type="AlphaFoldDB" id="A0A9W8E1A9"/>
<evidence type="ECO:0000256" key="3">
    <source>
        <dbReference type="ARBA" id="ARBA00022448"/>
    </source>
</evidence>
<evidence type="ECO:0000256" key="8">
    <source>
        <dbReference type="ARBA" id="ARBA00023136"/>
    </source>
</evidence>
<dbReference type="Proteomes" id="UP001150569">
    <property type="component" value="Unassembled WGS sequence"/>
</dbReference>
<keyword evidence="4 9" id="KW-0812">Transmembrane</keyword>
<evidence type="ECO:0000256" key="9">
    <source>
        <dbReference type="PROSITE-ProRule" id="PRU00282"/>
    </source>
</evidence>
<feature type="repeat" description="Solcar" evidence="9">
    <location>
        <begin position="177"/>
        <end position="267"/>
    </location>
</feature>
<dbReference type="PROSITE" id="PS50920">
    <property type="entry name" value="SOLCAR"/>
    <property type="match status" value="2"/>
</dbReference>
<dbReference type="SUPFAM" id="SSF103506">
    <property type="entry name" value="Mitochondrial carrier"/>
    <property type="match status" value="1"/>
</dbReference>
<evidence type="ECO:0000313" key="13">
    <source>
        <dbReference type="Proteomes" id="UP001150569"/>
    </source>
</evidence>
<dbReference type="InterPro" id="IPR018108">
    <property type="entry name" value="MCP_transmembrane"/>
</dbReference>
<gene>
    <name evidence="12" type="ORF">IWQ60_002115</name>
</gene>
<dbReference type="Pfam" id="PF00153">
    <property type="entry name" value="Mito_carr"/>
    <property type="match status" value="2"/>
</dbReference>
<reference evidence="12" key="1">
    <citation type="submission" date="2022-07" db="EMBL/GenBank/DDBJ databases">
        <title>Phylogenomic reconstructions and comparative analyses of Kickxellomycotina fungi.</title>
        <authorList>
            <person name="Reynolds N.K."/>
            <person name="Stajich J.E."/>
            <person name="Barry K."/>
            <person name="Grigoriev I.V."/>
            <person name="Crous P."/>
            <person name="Smith M.E."/>
        </authorList>
    </citation>
    <scope>NUCLEOTIDE SEQUENCE</scope>
    <source>
        <strain evidence="12">RSA 861</strain>
    </source>
</reference>
<dbReference type="InterPro" id="IPR050567">
    <property type="entry name" value="Mitochondrial_Carrier"/>
</dbReference>
<evidence type="ECO:0000313" key="12">
    <source>
        <dbReference type="EMBL" id="KAJ1928393.1"/>
    </source>
</evidence>
<dbReference type="InterPro" id="IPR002067">
    <property type="entry name" value="MCP"/>
</dbReference>
<keyword evidence="6" id="KW-1133">Transmembrane helix</keyword>
<dbReference type="GO" id="GO:0031966">
    <property type="term" value="C:mitochondrial membrane"/>
    <property type="evidence" value="ECO:0007669"/>
    <property type="project" value="UniProtKB-SubCell"/>
</dbReference>
<dbReference type="GO" id="GO:0022857">
    <property type="term" value="F:transmembrane transporter activity"/>
    <property type="evidence" value="ECO:0007669"/>
    <property type="project" value="TreeGrafter"/>
</dbReference>
<evidence type="ECO:0000256" key="5">
    <source>
        <dbReference type="ARBA" id="ARBA00022737"/>
    </source>
</evidence>
<dbReference type="PRINTS" id="PR00926">
    <property type="entry name" value="MITOCARRIER"/>
</dbReference>
<dbReference type="EMBL" id="JANBPT010000075">
    <property type="protein sequence ID" value="KAJ1928393.1"/>
    <property type="molecule type" value="Genomic_DNA"/>
</dbReference>
<keyword evidence="7" id="KW-0496">Mitochondrion</keyword>
<feature type="repeat" description="Solcar" evidence="9">
    <location>
        <begin position="46"/>
        <end position="169"/>
    </location>
</feature>
<evidence type="ECO:0000256" key="2">
    <source>
        <dbReference type="ARBA" id="ARBA00006375"/>
    </source>
</evidence>
<comment type="caution">
    <text evidence="12">The sequence shown here is derived from an EMBL/GenBank/DDBJ whole genome shotgun (WGS) entry which is preliminary data.</text>
</comment>
<name>A0A9W8E1A9_9FUNG</name>
<organism evidence="12 13">
    <name type="scientific">Tieghemiomyces parasiticus</name>
    <dbReference type="NCBI Taxonomy" id="78921"/>
    <lineage>
        <taxon>Eukaryota</taxon>
        <taxon>Fungi</taxon>
        <taxon>Fungi incertae sedis</taxon>
        <taxon>Zoopagomycota</taxon>
        <taxon>Kickxellomycotina</taxon>
        <taxon>Dimargaritomycetes</taxon>
        <taxon>Dimargaritales</taxon>
        <taxon>Dimargaritaceae</taxon>
        <taxon>Tieghemiomyces</taxon>
    </lineage>
</organism>
<comment type="similarity">
    <text evidence="2 10">Belongs to the mitochondrial carrier (TC 2.A.29) family.</text>
</comment>
<evidence type="ECO:0000256" key="10">
    <source>
        <dbReference type="RuleBase" id="RU000488"/>
    </source>
</evidence>
<evidence type="ECO:0000256" key="6">
    <source>
        <dbReference type="ARBA" id="ARBA00022989"/>
    </source>
</evidence>
<proteinExistence type="inferred from homology"/>
<keyword evidence="3 10" id="KW-0813">Transport</keyword>